<dbReference type="InterPro" id="IPR006722">
    <property type="entry name" value="Sedlin"/>
</dbReference>
<keyword evidence="2" id="KW-1185">Reference proteome</keyword>
<dbReference type="GeneID" id="22915084"/>
<evidence type="ECO:0000313" key="2">
    <source>
        <dbReference type="Proteomes" id="UP000019763"/>
    </source>
</evidence>
<dbReference type="InterPro" id="IPR011012">
    <property type="entry name" value="Longin-like_dom_sf"/>
</dbReference>
<accession>A0A023B0E1</accession>
<reference evidence="1" key="1">
    <citation type="submission" date="2013-12" db="EMBL/GenBank/DDBJ databases">
        <authorList>
            <person name="Omoto C.K."/>
            <person name="Sibley D."/>
            <person name="Venepally P."/>
            <person name="Hadjithomas M."/>
            <person name="Karamycheva S."/>
            <person name="Brunk B."/>
            <person name="Roos D."/>
            <person name="Caler E."/>
            <person name="Lorenzi H."/>
        </authorList>
    </citation>
    <scope>NUCLEOTIDE SEQUENCE</scope>
</reference>
<dbReference type="SUPFAM" id="SSF64356">
    <property type="entry name" value="SNARE-like"/>
    <property type="match status" value="1"/>
</dbReference>
<organism evidence="1 2">
    <name type="scientific">Gregarina niphandrodes</name>
    <name type="common">Septate eugregarine</name>
    <dbReference type="NCBI Taxonomy" id="110365"/>
    <lineage>
        <taxon>Eukaryota</taxon>
        <taxon>Sar</taxon>
        <taxon>Alveolata</taxon>
        <taxon>Apicomplexa</taxon>
        <taxon>Conoidasida</taxon>
        <taxon>Gregarinasina</taxon>
        <taxon>Eugregarinorida</taxon>
        <taxon>Gregarinidae</taxon>
        <taxon>Gregarina</taxon>
    </lineage>
</organism>
<name>A0A023B0E1_GRENI</name>
<dbReference type="Proteomes" id="UP000019763">
    <property type="component" value="Unassembled WGS sequence"/>
</dbReference>
<dbReference type="Pfam" id="PF04628">
    <property type="entry name" value="Sedlin_N"/>
    <property type="match status" value="1"/>
</dbReference>
<comment type="caution">
    <text evidence="1">The sequence shown here is derived from an EMBL/GenBank/DDBJ whole genome shotgun (WGS) entry which is preliminary data.</text>
</comment>
<dbReference type="VEuPathDB" id="CryptoDB:GNI_143510"/>
<dbReference type="RefSeq" id="XP_011132657.1">
    <property type="nucleotide sequence ID" value="XM_011134355.1"/>
</dbReference>
<evidence type="ECO:0000313" key="1">
    <source>
        <dbReference type="EMBL" id="EZG44798.1"/>
    </source>
</evidence>
<gene>
    <name evidence="1" type="ORF">GNI_143510</name>
</gene>
<protein>
    <submittedName>
        <fullName evidence="1">Amine-terminal sedlin</fullName>
    </submittedName>
</protein>
<dbReference type="EMBL" id="AFNH02001061">
    <property type="protein sequence ID" value="EZG44798.1"/>
    <property type="molecule type" value="Genomic_DNA"/>
</dbReference>
<sequence length="158" mass="17741">MAIATARLKYIAFLNPQNQPLYSCHIHNGQLQRADEVDTLECDLAAYETLDLIELTLAKQAQKDAANECFLGSFSCCTPAFLMTFAYVSSTKLRIVGVFEQQEFNMTEVRKFFKCLAALYAHTVANPFYKGTTLDTPKFNKTMGKNVPLKKVTTPFCS</sequence>
<dbReference type="Gene3D" id="3.30.450.70">
    <property type="match status" value="1"/>
</dbReference>
<dbReference type="GO" id="GO:0006888">
    <property type="term" value="P:endoplasmic reticulum to Golgi vesicle-mediated transport"/>
    <property type="evidence" value="ECO:0007669"/>
    <property type="project" value="InterPro"/>
</dbReference>
<dbReference type="AlphaFoldDB" id="A0A023B0E1"/>
<proteinExistence type="predicted"/>
<dbReference type="GO" id="GO:0005737">
    <property type="term" value="C:cytoplasm"/>
    <property type="evidence" value="ECO:0007669"/>
    <property type="project" value="GOC"/>
</dbReference>